<evidence type="ECO:0000313" key="2">
    <source>
        <dbReference type="EMBL" id="CAI3978153.1"/>
    </source>
</evidence>
<name>A0A9P1FJ73_9DINO</name>
<evidence type="ECO:0000256" key="1">
    <source>
        <dbReference type="SAM" id="MobiDB-lite"/>
    </source>
</evidence>
<protein>
    <submittedName>
        <fullName evidence="2">Uncharacterized protein</fullName>
    </submittedName>
</protein>
<dbReference type="EMBL" id="CAMXCT010000391">
    <property type="protein sequence ID" value="CAI3978153.1"/>
    <property type="molecule type" value="Genomic_DNA"/>
</dbReference>
<feature type="compositionally biased region" description="Acidic residues" evidence="1">
    <location>
        <begin position="67"/>
        <end position="79"/>
    </location>
</feature>
<feature type="region of interest" description="Disordered" evidence="1">
    <location>
        <begin position="1"/>
        <end position="81"/>
    </location>
</feature>
<evidence type="ECO:0000313" key="4">
    <source>
        <dbReference type="Proteomes" id="UP001152797"/>
    </source>
</evidence>
<feature type="region of interest" description="Disordered" evidence="1">
    <location>
        <begin position="286"/>
        <end position="318"/>
    </location>
</feature>
<comment type="caution">
    <text evidence="2">The sequence shown here is derived from an EMBL/GenBank/DDBJ whole genome shotgun (WGS) entry which is preliminary data.</text>
</comment>
<dbReference type="AlphaFoldDB" id="A0A9P1FJ73"/>
<accession>A0A9P1FJ73</accession>
<keyword evidence="4" id="KW-1185">Reference proteome</keyword>
<feature type="compositionally biased region" description="Basic residues" evidence="1">
    <location>
        <begin position="20"/>
        <end position="39"/>
    </location>
</feature>
<proteinExistence type="predicted"/>
<gene>
    <name evidence="2" type="ORF">C1SCF055_LOCUS6226</name>
</gene>
<organism evidence="2">
    <name type="scientific">Cladocopium goreaui</name>
    <dbReference type="NCBI Taxonomy" id="2562237"/>
    <lineage>
        <taxon>Eukaryota</taxon>
        <taxon>Sar</taxon>
        <taxon>Alveolata</taxon>
        <taxon>Dinophyceae</taxon>
        <taxon>Suessiales</taxon>
        <taxon>Symbiodiniaceae</taxon>
        <taxon>Cladocopium</taxon>
    </lineage>
</organism>
<reference evidence="2" key="1">
    <citation type="submission" date="2022-10" db="EMBL/GenBank/DDBJ databases">
        <authorList>
            <person name="Chen Y."/>
            <person name="Dougan E. K."/>
            <person name="Chan C."/>
            <person name="Rhodes N."/>
            <person name="Thang M."/>
        </authorList>
    </citation>
    <scope>NUCLEOTIDE SEQUENCE</scope>
</reference>
<sequence length="964" mass="109241">MGSGRAAMKRPASKSVAMKKVVKPKSKAAAKGARAKKKPAGQTGGKNRGLLKKPANADPEAEKVAEEGEEEEVFSDDEVVNPKVTAKNLKTHQQLLAAKLCSAKEIDKALANLPANEAQVLWKKFEKQRQLAGEDDSYKDVLHPGQGQHWKELYKTAMLTFESKEEKGGEAKFNTWKQQVDKYGKNEAVARLKAGTMKFRKSPSDPRFFEFLDSTEYYKWSQTKKRRTEYSTDKHKASKDDWLSMENLSLEDIGEGSFGLSGNLDDMEMEPELKDFFQKQLAAKDLDEDRKKDENKKPEEKKNEDKRPKWEEMSQVSKTDNKDSLLKKLLAFKTELCKDEATLQEARLEAKGKSSNKDDLKILQSALKALQASQKKIEKVISGGCKKEAAKEALLDSFAALEKGKKCKKPFVPTKKKTGEDSQVLIPPEDLPQVEAWEAEKIRQWEERKKQRTNPVHEVADEVEFKEEQQQDVQEMCAPTPMDVKCLVKVKNNMGAVEELAKEIPVILPHDWVDTLERNGLLEQMTCSQECLDDFWSQQNWKSNPQLQCWKPYWDSLRRGGYRPIPWLLHGDGAPFSEVDSLMVLSMRCAISHHSIKVSQLLLAALPKTASTKSSLKPIWEAIAGSFKKLADKKKGVLFVLAGDLEYFSSEFGWPTAMSNYPCPFCRADNFFDMTKTKHPFTDFRKNALWKTTLRSWDDTPPNEAHPLYKVPGVSFWTLKMDLLHLVDLGVASHVYGNLCALLVGKTGKGKKAGVVELNRWVAAKYQELGVRAGDRIPRLNPSDIFTDDFPCLRHVKGRRVRKFAPVATLLAKELPTTEKGKHIHLLCQLLEEAYDLCDRKEYVWPDKIGKAFEEKNDALLAHYGWLAKDSMKSGESLWSIVQKHHLMAHYPAQCKYLAPRACWAYGGESFMSLLVAVAAASVKSTPAWMLPRKILSKFGFAFHLILEGVWNPELEEDMKDFSC</sequence>
<dbReference type="EMBL" id="CAMXCT020000391">
    <property type="protein sequence ID" value="CAL1131528.1"/>
    <property type="molecule type" value="Genomic_DNA"/>
</dbReference>
<evidence type="ECO:0000313" key="3">
    <source>
        <dbReference type="EMBL" id="CAL4765465.1"/>
    </source>
</evidence>
<feature type="compositionally biased region" description="Basic and acidic residues" evidence="1">
    <location>
        <begin position="286"/>
        <end position="312"/>
    </location>
</feature>
<reference evidence="3 4" key="2">
    <citation type="submission" date="2024-05" db="EMBL/GenBank/DDBJ databases">
        <authorList>
            <person name="Chen Y."/>
            <person name="Shah S."/>
            <person name="Dougan E. K."/>
            <person name="Thang M."/>
            <person name="Chan C."/>
        </authorList>
    </citation>
    <scope>NUCLEOTIDE SEQUENCE [LARGE SCALE GENOMIC DNA]</scope>
</reference>
<dbReference type="EMBL" id="CAMXCT030000391">
    <property type="protein sequence ID" value="CAL4765465.1"/>
    <property type="molecule type" value="Genomic_DNA"/>
</dbReference>
<dbReference type="Proteomes" id="UP001152797">
    <property type="component" value="Unassembled WGS sequence"/>
</dbReference>